<reference evidence="2" key="1">
    <citation type="submission" date="2020-07" db="EMBL/GenBank/DDBJ databases">
        <title>The High-quality genome of the commercially important snow crab, Chionoecetes opilio.</title>
        <authorList>
            <person name="Jeong J.-H."/>
            <person name="Ryu S."/>
        </authorList>
    </citation>
    <scope>NUCLEOTIDE SEQUENCE</scope>
    <source>
        <strain evidence="2">MADBK_172401_WGS</strain>
        <tissue evidence="2">Digestive gland</tissue>
    </source>
</reference>
<proteinExistence type="predicted"/>
<sequence>MGGRVEVTLPLGRPERHTEVARQDGRLFALVKLALRLLPETEELSASHRPLRRFMLPLRKTSFSKFLAVRLDRFGLMTSEGMLNSRSTAAEEGTGVLYLMNRSTQIYLCSMGNMSGDRGTLSWTSSWVQECKFFSSSSSTSPSSSHCLQLSVPHSTVA</sequence>
<evidence type="ECO:0000313" key="2">
    <source>
        <dbReference type="EMBL" id="KAG0727610.1"/>
    </source>
</evidence>
<gene>
    <name evidence="2" type="ORF">GWK47_003975</name>
</gene>
<organism evidence="2 3">
    <name type="scientific">Chionoecetes opilio</name>
    <name type="common">Atlantic snow crab</name>
    <name type="synonym">Cancer opilio</name>
    <dbReference type="NCBI Taxonomy" id="41210"/>
    <lineage>
        <taxon>Eukaryota</taxon>
        <taxon>Metazoa</taxon>
        <taxon>Ecdysozoa</taxon>
        <taxon>Arthropoda</taxon>
        <taxon>Crustacea</taxon>
        <taxon>Multicrustacea</taxon>
        <taxon>Malacostraca</taxon>
        <taxon>Eumalacostraca</taxon>
        <taxon>Eucarida</taxon>
        <taxon>Decapoda</taxon>
        <taxon>Pleocyemata</taxon>
        <taxon>Brachyura</taxon>
        <taxon>Eubrachyura</taxon>
        <taxon>Majoidea</taxon>
        <taxon>Majidae</taxon>
        <taxon>Chionoecetes</taxon>
    </lineage>
</organism>
<dbReference type="Proteomes" id="UP000770661">
    <property type="component" value="Unassembled WGS sequence"/>
</dbReference>
<comment type="caution">
    <text evidence="2">The sequence shown here is derived from an EMBL/GenBank/DDBJ whole genome shotgun (WGS) entry which is preliminary data.</text>
</comment>
<feature type="region of interest" description="Disordered" evidence="1">
    <location>
        <begin position="136"/>
        <end position="158"/>
    </location>
</feature>
<name>A0A8J4YUW7_CHIOP</name>
<accession>A0A8J4YUW7</accession>
<keyword evidence="3" id="KW-1185">Reference proteome</keyword>
<dbReference type="AlphaFoldDB" id="A0A8J4YUW7"/>
<feature type="compositionally biased region" description="Low complexity" evidence="1">
    <location>
        <begin position="136"/>
        <end position="145"/>
    </location>
</feature>
<dbReference type="EMBL" id="JACEEZ010003159">
    <property type="protein sequence ID" value="KAG0727610.1"/>
    <property type="molecule type" value="Genomic_DNA"/>
</dbReference>
<feature type="compositionally biased region" description="Polar residues" evidence="1">
    <location>
        <begin position="146"/>
        <end position="158"/>
    </location>
</feature>
<evidence type="ECO:0000256" key="1">
    <source>
        <dbReference type="SAM" id="MobiDB-lite"/>
    </source>
</evidence>
<evidence type="ECO:0000313" key="3">
    <source>
        <dbReference type="Proteomes" id="UP000770661"/>
    </source>
</evidence>
<protein>
    <submittedName>
        <fullName evidence="2">Uncharacterized protein</fullName>
    </submittedName>
</protein>